<dbReference type="PROSITE" id="PS51340">
    <property type="entry name" value="MOSC"/>
    <property type="match status" value="1"/>
</dbReference>
<dbReference type="InterPro" id="IPR052716">
    <property type="entry name" value="MOSC_domain"/>
</dbReference>
<reference evidence="2 3" key="1">
    <citation type="submission" date="2020-10" db="EMBL/GenBank/DDBJ databases">
        <title>Wide distribution of Phycisphaera-like planctomycetes from WD2101 soil group in peatlands and genome analysis of the first cultivated representative.</title>
        <authorList>
            <person name="Dedysh S.N."/>
            <person name="Beletsky A.V."/>
            <person name="Ivanova A."/>
            <person name="Kulichevskaya I.S."/>
            <person name="Suzina N.E."/>
            <person name="Philippov D.A."/>
            <person name="Rakitin A.L."/>
            <person name="Mardanov A.V."/>
            <person name="Ravin N.V."/>
        </authorList>
    </citation>
    <scope>NUCLEOTIDE SEQUENCE [LARGE SCALE GENOMIC DNA]</scope>
    <source>
        <strain evidence="2 3">M1803</strain>
    </source>
</reference>
<feature type="domain" description="MOSC" evidence="1">
    <location>
        <begin position="18"/>
        <end position="152"/>
    </location>
</feature>
<name>A0A7M2WU17_9BACT</name>
<dbReference type="SUPFAM" id="SSF50800">
    <property type="entry name" value="PK beta-barrel domain-like"/>
    <property type="match status" value="1"/>
</dbReference>
<accession>A0A7M2WU17</accession>
<dbReference type="KEGG" id="hbs:IPV69_17390"/>
<keyword evidence="3" id="KW-1185">Reference proteome</keyword>
<proteinExistence type="predicted"/>
<dbReference type="PANTHER" id="PTHR36930:SF1">
    <property type="entry name" value="MOSC DOMAIN-CONTAINING PROTEIN"/>
    <property type="match status" value="1"/>
</dbReference>
<sequence length="152" mass="15890">MSAVASIFIAPTAKAAMVPVSSVEAIAGEGLAGDRYQLGIGAFSRWPGEGRQITLIASEAIGDILAETGIDLSDGRHRRNVVTVGVALEELLERRFHLGTLLLRGQRLCAPCRYLDGLVGEPVFAAMKGRGGLRAEIIVGGTIHIGDVISAA</sequence>
<dbReference type="PANTHER" id="PTHR36930">
    <property type="entry name" value="METAL-SULFUR CLUSTER BIOSYNTHESIS PROTEINS YUAD-RELATED"/>
    <property type="match status" value="1"/>
</dbReference>
<dbReference type="GO" id="GO:0030170">
    <property type="term" value="F:pyridoxal phosphate binding"/>
    <property type="evidence" value="ECO:0007669"/>
    <property type="project" value="InterPro"/>
</dbReference>
<evidence type="ECO:0000313" key="3">
    <source>
        <dbReference type="Proteomes" id="UP000593765"/>
    </source>
</evidence>
<evidence type="ECO:0000313" key="2">
    <source>
        <dbReference type="EMBL" id="QOV88030.1"/>
    </source>
</evidence>
<dbReference type="RefSeq" id="WP_206290994.1">
    <property type="nucleotide sequence ID" value="NZ_CP063458.1"/>
</dbReference>
<dbReference type="GO" id="GO:0003824">
    <property type="term" value="F:catalytic activity"/>
    <property type="evidence" value="ECO:0007669"/>
    <property type="project" value="InterPro"/>
</dbReference>
<dbReference type="EMBL" id="CP063458">
    <property type="protein sequence ID" value="QOV88030.1"/>
    <property type="molecule type" value="Genomic_DNA"/>
</dbReference>
<dbReference type="InterPro" id="IPR011037">
    <property type="entry name" value="Pyrv_Knase-like_insert_dom_sf"/>
</dbReference>
<dbReference type="Gene3D" id="2.40.33.20">
    <property type="entry name" value="PK beta-barrel domain-like"/>
    <property type="match status" value="1"/>
</dbReference>
<organism evidence="2 3">
    <name type="scientific">Humisphaera borealis</name>
    <dbReference type="NCBI Taxonomy" id="2807512"/>
    <lineage>
        <taxon>Bacteria</taxon>
        <taxon>Pseudomonadati</taxon>
        <taxon>Planctomycetota</taxon>
        <taxon>Phycisphaerae</taxon>
        <taxon>Tepidisphaerales</taxon>
        <taxon>Tepidisphaeraceae</taxon>
        <taxon>Humisphaera</taxon>
    </lineage>
</organism>
<dbReference type="Pfam" id="PF03473">
    <property type="entry name" value="MOSC"/>
    <property type="match status" value="1"/>
</dbReference>
<protein>
    <submittedName>
        <fullName evidence="2">MOSC domain-containing protein</fullName>
    </submittedName>
</protein>
<dbReference type="AlphaFoldDB" id="A0A7M2WU17"/>
<dbReference type="InterPro" id="IPR005302">
    <property type="entry name" value="MoCF_Sase_C"/>
</dbReference>
<dbReference type="Proteomes" id="UP000593765">
    <property type="component" value="Chromosome"/>
</dbReference>
<gene>
    <name evidence="2" type="ORF">IPV69_17390</name>
</gene>
<evidence type="ECO:0000259" key="1">
    <source>
        <dbReference type="PROSITE" id="PS51340"/>
    </source>
</evidence>
<dbReference type="GO" id="GO:0030151">
    <property type="term" value="F:molybdenum ion binding"/>
    <property type="evidence" value="ECO:0007669"/>
    <property type="project" value="InterPro"/>
</dbReference>